<dbReference type="Proteomes" id="UP000255264">
    <property type="component" value="Unassembled WGS sequence"/>
</dbReference>
<evidence type="ECO:0000313" key="5">
    <source>
        <dbReference type="Proteomes" id="UP000255264"/>
    </source>
</evidence>
<dbReference type="Gene3D" id="2.40.160.90">
    <property type="match status" value="1"/>
</dbReference>
<dbReference type="Pfam" id="PF01298">
    <property type="entry name" value="TbpB_B_D"/>
    <property type="match status" value="1"/>
</dbReference>
<proteinExistence type="predicted"/>
<evidence type="ECO:0000256" key="1">
    <source>
        <dbReference type="SAM" id="MobiDB-lite"/>
    </source>
</evidence>
<dbReference type="InterPro" id="IPR054843">
    <property type="entry name" value="Slam_hemophilin_C"/>
</dbReference>
<accession>A0A377IXV1</accession>
<evidence type="ECO:0000256" key="2">
    <source>
        <dbReference type="SAM" id="SignalP"/>
    </source>
</evidence>
<organism evidence="4 5">
    <name type="scientific">Haemophilus pittmaniae</name>
    <dbReference type="NCBI Taxonomy" id="249188"/>
    <lineage>
        <taxon>Bacteria</taxon>
        <taxon>Pseudomonadati</taxon>
        <taxon>Pseudomonadota</taxon>
        <taxon>Gammaproteobacteria</taxon>
        <taxon>Pasteurellales</taxon>
        <taxon>Pasteurellaceae</taxon>
        <taxon>Haemophilus</taxon>
    </lineage>
</organism>
<sequence length="256" mass="26389">MKKLILKFGITALAVFTLAACSSGGGSDSAPAPAAPQDNNNAAQNQPQPNPAQNNPVQSVPAVASYSLSGNKLSVTGSGINRITVEGQELDLTYDANPATIWSSKSGLSCCSKFTDVRVGAGRIGDLVNFKDVVFYTGNETQTMPESGVVTYNGYGLIHRAAAPGYTTDDAQGYATFTADFNTKKLTGSFGNADVGYETVSIDAAISGNGFSGTANSPQLGQGKTEGKFYGENAKELGGVVLGDDKTWAGAFAAQQ</sequence>
<gene>
    <name evidence="4" type="primary">tbp2_2</name>
    <name evidence="4" type="ORF">NCTC13335_00919</name>
</gene>
<dbReference type="InterPro" id="IPR011250">
    <property type="entry name" value="OMP/PagP_B-barrel"/>
</dbReference>
<keyword evidence="5" id="KW-1185">Reference proteome</keyword>
<dbReference type="PROSITE" id="PS51257">
    <property type="entry name" value="PROKAR_LIPOPROTEIN"/>
    <property type="match status" value="1"/>
</dbReference>
<feature type="chain" id="PRO_5017020826" evidence="2">
    <location>
        <begin position="20"/>
        <end position="256"/>
    </location>
</feature>
<evidence type="ECO:0000259" key="3">
    <source>
        <dbReference type="Pfam" id="PF01298"/>
    </source>
</evidence>
<feature type="region of interest" description="Disordered" evidence="1">
    <location>
        <begin position="27"/>
        <end position="58"/>
    </location>
</feature>
<keyword evidence="2" id="KW-0732">Signal</keyword>
<feature type="domain" description="Transferrin-binding protein B C-lobe/N-lobe beta-barrel" evidence="3">
    <location>
        <begin position="144"/>
        <end position="256"/>
    </location>
</feature>
<dbReference type="RefSeq" id="WP_115002984.1">
    <property type="nucleotide sequence ID" value="NZ_UGHS01000004.1"/>
</dbReference>
<dbReference type="AlphaFoldDB" id="A0A377IXV1"/>
<reference evidence="4 5" key="1">
    <citation type="submission" date="2018-06" db="EMBL/GenBank/DDBJ databases">
        <authorList>
            <consortium name="Pathogen Informatics"/>
            <person name="Doyle S."/>
        </authorList>
    </citation>
    <scope>NUCLEOTIDE SEQUENCE [LARGE SCALE GENOMIC DNA]</scope>
    <source>
        <strain evidence="4 5">NCTC13335</strain>
    </source>
</reference>
<dbReference type="NCBIfam" id="NF041636">
    <property type="entry name" value="slam_lipo"/>
    <property type="match status" value="1"/>
</dbReference>
<dbReference type="SUPFAM" id="SSF56925">
    <property type="entry name" value="OMPA-like"/>
    <property type="match status" value="1"/>
</dbReference>
<dbReference type="InterPro" id="IPR001677">
    <property type="entry name" value="TbpB_B_D"/>
</dbReference>
<dbReference type="EMBL" id="UGHS01000004">
    <property type="protein sequence ID" value="STO93055.1"/>
    <property type="molecule type" value="Genomic_DNA"/>
</dbReference>
<feature type="compositionally biased region" description="Low complexity" evidence="1">
    <location>
        <begin position="30"/>
        <end position="56"/>
    </location>
</feature>
<protein>
    <submittedName>
        <fullName evidence="4">Transferrin-binding protein 2</fullName>
    </submittedName>
</protein>
<evidence type="ECO:0000313" key="4">
    <source>
        <dbReference type="EMBL" id="STO93055.1"/>
    </source>
</evidence>
<dbReference type="OrthoDB" id="5689800at2"/>
<name>A0A377IXV1_9PAST</name>
<feature type="signal peptide" evidence="2">
    <location>
        <begin position="1"/>
        <end position="19"/>
    </location>
</feature>